<dbReference type="Gene3D" id="2.40.50.100">
    <property type="match status" value="2"/>
</dbReference>
<dbReference type="SUPFAM" id="SSF50331">
    <property type="entry name" value="MOP-like"/>
    <property type="match status" value="1"/>
</dbReference>
<dbReference type="Pfam" id="PF00005">
    <property type="entry name" value="ABC_tran"/>
    <property type="match status" value="1"/>
</dbReference>
<dbReference type="GO" id="GO:0140359">
    <property type="term" value="F:ABC-type transporter activity"/>
    <property type="evidence" value="ECO:0007669"/>
    <property type="project" value="UniProtKB-ARBA"/>
</dbReference>
<evidence type="ECO:0000256" key="1">
    <source>
        <dbReference type="ARBA" id="ARBA00022448"/>
    </source>
</evidence>
<sequence>MAYLRLEQLQQRFGDHAVLRGIDLDIERGEFIALLGPSGCGKTTLLRLIAGLDLPSAGRIHLDGRDVTALEPAQRMLSMVFQSYALFPHLSVADNILFGLRARKVARDAQTHRLHHAAELLGLGTLLARKPAALSGGQKQRVALARAIVSQHPLCLMDEPLSNLDAQLRAEMRAELRKLQQQLGLTVVYVTHDQVEAMSMADRIVLMHQGQIAQTGTPTELYEQPATPVVARFIGQPPMNLIRLPGADHWLGVRPEHIELGGGHAAEVVRSEYHGADTLIEVRLHDQPLLVRHAGRVAPAPGTRLMVQWPAAREHRFAIDDAPAASKVLSTVLP</sequence>
<dbReference type="SUPFAM" id="SSF52540">
    <property type="entry name" value="P-loop containing nucleoside triphosphate hydrolases"/>
    <property type="match status" value="1"/>
</dbReference>
<keyword evidence="2" id="KW-1003">Cell membrane</keyword>
<dbReference type="InterPro" id="IPR047641">
    <property type="entry name" value="ABC_transpr_MalK/UgpC-like"/>
</dbReference>
<dbReference type="PANTHER" id="PTHR43875">
    <property type="entry name" value="MALTODEXTRIN IMPORT ATP-BINDING PROTEIN MSMX"/>
    <property type="match status" value="1"/>
</dbReference>
<evidence type="ECO:0000256" key="7">
    <source>
        <dbReference type="ARBA" id="ARBA00023136"/>
    </source>
</evidence>
<gene>
    <name evidence="9" type="ORF">CYJ10_02755</name>
</gene>
<evidence type="ECO:0000256" key="2">
    <source>
        <dbReference type="ARBA" id="ARBA00022475"/>
    </source>
</evidence>
<dbReference type="PROSITE" id="PS50893">
    <property type="entry name" value="ABC_TRANSPORTER_2"/>
    <property type="match status" value="1"/>
</dbReference>
<keyword evidence="6" id="KW-1278">Translocase</keyword>
<dbReference type="InterPro" id="IPR012340">
    <property type="entry name" value="NA-bd_OB-fold"/>
</dbReference>
<dbReference type="RefSeq" id="WP_101680014.1">
    <property type="nucleotide sequence ID" value="NZ_PJRP01000001.1"/>
</dbReference>
<dbReference type="GO" id="GO:0055052">
    <property type="term" value="C:ATP-binding cassette (ABC) transporter complex, substrate-binding subunit-containing"/>
    <property type="evidence" value="ECO:0007669"/>
    <property type="project" value="TreeGrafter"/>
</dbReference>
<dbReference type="OrthoDB" id="5298774at2"/>
<dbReference type="InterPro" id="IPR017871">
    <property type="entry name" value="ABC_transporter-like_CS"/>
</dbReference>
<dbReference type="PANTHER" id="PTHR43875:SF15">
    <property type="entry name" value="TREHALOSE IMPORT ATP-BINDING PROTEIN SUGC"/>
    <property type="match status" value="1"/>
</dbReference>
<name>A0A2N5CJ89_9BURK</name>
<reference evidence="9 10" key="1">
    <citation type="submission" date="2017-12" db="EMBL/GenBank/DDBJ databases">
        <title>Genome sequence of the active heterotrophic nitrifier-denitrifier, Cupriavidus pauculus UM1.</title>
        <authorList>
            <person name="Putonti C."/>
            <person name="Castignetti D."/>
        </authorList>
    </citation>
    <scope>NUCLEOTIDE SEQUENCE [LARGE SCALE GENOMIC DNA]</scope>
    <source>
        <strain evidence="9 10">UM1</strain>
    </source>
</reference>
<dbReference type="EMBL" id="PJRP01000001">
    <property type="protein sequence ID" value="PLQ02235.1"/>
    <property type="molecule type" value="Genomic_DNA"/>
</dbReference>
<keyword evidence="1" id="KW-0813">Transport</keyword>
<feature type="domain" description="ABC transporter" evidence="8">
    <location>
        <begin position="4"/>
        <end position="234"/>
    </location>
</feature>
<evidence type="ECO:0000313" key="10">
    <source>
        <dbReference type="Proteomes" id="UP000234341"/>
    </source>
</evidence>
<dbReference type="Gene3D" id="3.40.50.300">
    <property type="entry name" value="P-loop containing nucleotide triphosphate hydrolases"/>
    <property type="match status" value="1"/>
</dbReference>
<dbReference type="Proteomes" id="UP000234341">
    <property type="component" value="Unassembled WGS sequence"/>
</dbReference>
<evidence type="ECO:0000259" key="8">
    <source>
        <dbReference type="PROSITE" id="PS50893"/>
    </source>
</evidence>
<evidence type="ECO:0000256" key="4">
    <source>
        <dbReference type="ARBA" id="ARBA00022741"/>
    </source>
</evidence>
<dbReference type="Gene3D" id="2.40.50.140">
    <property type="entry name" value="Nucleic acid-binding proteins"/>
    <property type="match status" value="1"/>
</dbReference>
<accession>A0A2N5CJ89</accession>
<dbReference type="GO" id="GO:0005524">
    <property type="term" value="F:ATP binding"/>
    <property type="evidence" value="ECO:0007669"/>
    <property type="project" value="UniProtKB-KW"/>
</dbReference>
<dbReference type="InterPro" id="IPR013611">
    <property type="entry name" value="Transp-assoc_OB_typ2"/>
</dbReference>
<dbReference type="AlphaFoldDB" id="A0A2N5CJ89"/>
<evidence type="ECO:0000256" key="3">
    <source>
        <dbReference type="ARBA" id="ARBA00022519"/>
    </source>
</evidence>
<dbReference type="InterPro" id="IPR008995">
    <property type="entry name" value="Mo/tungstate-bd_C_term_dom"/>
</dbReference>
<keyword evidence="7" id="KW-0472">Membrane</keyword>
<proteinExistence type="predicted"/>
<organism evidence="9 10">
    <name type="scientific">Cupriavidus pauculus</name>
    <dbReference type="NCBI Taxonomy" id="82633"/>
    <lineage>
        <taxon>Bacteria</taxon>
        <taxon>Pseudomonadati</taxon>
        <taxon>Pseudomonadota</taxon>
        <taxon>Betaproteobacteria</taxon>
        <taxon>Burkholderiales</taxon>
        <taxon>Burkholderiaceae</taxon>
        <taxon>Cupriavidus</taxon>
    </lineage>
</organism>
<keyword evidence="5 9" id="KW-0067">ATP-binding</keyword>
<dbReference type="GO" id="GO:0016887">
    <property type="term" value="F:ATP hydrolysis activity"/>
    <property type="evidence" value="ECO:0007669"/>
    <property type="project" value="InterPro"/>
</dbReference>
<dbReference type="SMART" id="SM00382">
    <property type="entry name" value="AAA"/>
    <property type="match status" value="1"/>
</dbReference>
<dbReference type="InterPro" id="IPR003439">
    <property type="entry name" value="ABC_transporter-like_ATP-bd"/>
</dbReference>
<evidence type="ECO:0000313" key="9">
    <source>
        <dbReference type="EMBL" id="PLQ02235.1"/>
    </source>
</evidence>
<keyword evidence="3" id="KW-0997">Cell inner membrane</keyword>
<dbReference type="PROSITE" id="PS00211">
    <property type="entry name" value="ABC_TRANSPORTER_1"/>
    <property type="match status" value="1"/>
</dbReference>
<dbReference type="InterPro" id="IPR003593">
    <property type="entry name" value="AAA+_ATPase"/>
</dbReference>
<dbReference type="Pfam" id="PF08402">
    <property type="entry name" value="TOBE_2"/>
    <property type="match status" value="1"/>
</dbReference>
<keyword evidence="4" id="KW-0547">Nucleotide-binding</keyword>
<dbReference type="FunFam" id="3.40.50.300:FF:000042">
    <property type="entry name" value="Maltose/maltodextrin ABC transporter, ATP-binding protein"/>
    <property type="match status" value="1"/>
</dbReference>
<evidence type="ECO:0000256" key="5">
    <source>
        <dbReference type="ARBA" id="ARBA00022840"/>
    </source>
</evidence>
<dbReference type="InterPro" id="IPR027417">
    <property type="entry name" value="P-loop_NTPase"/>
</dbReference>
<protein>
    <submittedName>
        <fullName evidence="9">ABC transporter ATP-binding protein</fullName>
    </submittedName>
</protein>
<evidence type="ECO:0000256" key="6">
    <source>
        <dbReference type="ARBA" id="ARBA00022967"/>
    </source>
</evidence>
<comment type="caution">
    <text evidence="9">The sequence shown here is derived from an EMBL/GenBank/DDBJ whole genome shotgun (WGS) entry which is preliminary data.</text>
</comment>